<dbReference type="EMBL" id="AY733027">
    <property type="protein sequence ID" value="AAW84246.1"/>
    <property type="molecule type" value="Genomic_RNA"/>
</dbReference>
<evidence type="ECO:0000313" key="1">
    <source>
        <dbReference type="EMBL" id="AAW84246.1"/>
    </source>
</evidence>
<gene>
    <name evidence="1" type="primary">NS3</name>
</gene>
<sequence length="33" mass="3625">NFSYLLPIKPLCAPARRLLHQVGTRRGNVSCGS</sequence>
<reference evidence="1" key="1">
    <citation type="submission" date="2004-08" db="EMBL/GenBank/DDBJ databases">
        <title>Cytotoxic T lymphocyte escape during human acute HCV infection.</title>
        <authorList>
            <person name="Garbuglia A.R."/>
            <person name="Guglietta S."/>
            <person name="Pacciani V."/>
            <person name="Scotta C."/>
            <person name="Piccolella E."/>
            <person name="Del Porto P."/>
        </authorList>
    </citation>
    <scope>NUCLEOTIDE SEQUENCE</scope>
    <source>
        <strain evidence="1">FeT6</strain>
    </source>
</reference>
<name>Q3ZLV7_9HEPC</name>
<dbReference type="euHCVdb" id="AY733027"/>
<protein>
    <submittedName>
        <fullName evidence="1">Nonstructural protein 3</fullName>
    </submittedName>
</protein>
<feature type="non-terminal residue" evidence="1">
    <location>
        <position position="33"/>
    </location>
</feature>
<organism evidence="1">
    <name type="scientific">Hepacivirus hominis</name>
    <dbReference type="NCBI Taxonomy" id="3052230"/>
    <lineage>
        <taxon>Viruses</taxon>
        <taxon>Riboviria</taxon>
        <taxon>Orthornavirae</taxon>
        <taxon>Kitrinoviricota</taxon>
        <taxon>Flasuviricetes</taxon>
        <taxon>Amarillovirales</taxon>
        <taxon>Flaviviridae</taxon>
        <taxon>Hepacivirus</taxon>
    </lineage>
</organism>
<feature type="non-terminal residue" evidence="1">
    <location>
        <position position="1"/>
    </location>
</feature>
<proteinExistence type="predicted"/>
<accession>Q3ZLV7</accession>